<dbReference type="EMBL" id="BPLR01015928">
    <property type="protein sequence ID" value="GIY79760.1"/>
    <property type="molecule type" value="Genomic_DNA"/>
</dbReference>
<accession>A0AAV4WCG5</accession>
<evidence type="ECO:0000313" key="2">
    <source>
        <dbReference type="EMBL" id="GIY79760.1"/>
    </source>
</evidence>
<protein>
    <submittedName>
        <fullName evidence="2">Uncharacterized protein</fullName>
    </submittedName>
</protein>
<evidence type="ECO:0000313" key="3">
    <source>
        <dbReference type="Proteomes" id="UP001054945"/>
    </source>
</evidence>
<dbReference type="Proteomes" id="UP001054945">
    <property type="component" value="Unassembled WGS sequence"/>
</dbReference>
<feature type="region of interest" description="Disordered" evidence="1">
    <location>
        <begin position="34"/>
        <end position="110"/>
    </location>
</feature>
<reference evidence="2 3" key="1">
    <citation type="submission" date="2021-06" db="EMBL/GenBank/DDBJ databases">
        <title>Caerostris extrusa draft genome.</title>
        <authorList>
            <person name="Kono N."/>
            <person name="Arakawa K."/>
        </authorList>
    </citation>
    <scope>NUCLEOTIDE SEQUENCE [LARGE SCALE GENOMIC DNA]</scope>
</reference>
<dbReference type="AlphaFoldDB" id="A0AAV4WCG5"/>
<sequence length="134" mass="14946">MPETYTKRSKEIGKEKSGERDIIRQKELLITTTITPYHSRNGEQLVKTKKKERDSLKTGSSTRVASNDAPCLLESKQHPGEGKGRESGGPRDHLSPAHRPDALNPTVRADSSRWVVNHRVCSRSTPPTFSFPAI</sequence>
<organism evidence="2 3">
    <name type="scientific">Caerostris extrusa</name>
    <name type="common">Bark spider</name>
    <name type="synonym">Caerostris bankana</name>
    <dbReference type="NCBI Taxonomy" id="172846"/>
    <lineage>
        <taxon>Eukaryota</taxon>
        <taxon>Metazoa</taxon>
        <taxon>Ecdysozoa</taxon>
        <taxon>Arthropoda</taxon>
        <taxon>Chelicerata</taxon>
        <taxon>Arachnida</taxon>
        <taxon>Araneae</taxon>
        <taxon>Araneomorphae</taxon>
        <taxon>Entelegynae</taxon>
        <taxon>Araneoidea</taxon>
        <taxon>Araneidae</taxon>
        <taxon>Caerostris</taxon>
    </lineage>
</organism>
<keyword evidence="3" id="KW-1185">Reference proteome</keyword>
<feature type="compositionally biased region" description="Basic and acidic residues" evidence="1">
    <location>
        <begin position="75"/>
        <end position="101"/>
    </location>
</feature>
<evidence type="ECO:0000256" key="1">
    <source>
        <dbReference type="SAM" id="MobiDB-lite"/>
    </source>
</evidence>
<comment type="caution">
    <text evidence="2">The sequence shown here is derived from an EMBL/GenBank/DDBJ whole genome shotgun (WGS) entry which is preliminary data.</text>
</comment>
<proteinExistence type="predicted"/>
<name>A0AAV4WCG5_CAEEX</name>
<gene>
    <name evidence="2" type="ORF">CEXT_763701</name>
</gene>